<comment type="caution">
    <text evidence="1">The sequence shown here is derived from an EMBL/GenBank/DDBJ whole genome shotgun (WGS) entry which is preliminary data.</text>
</comment>
<evidence type="ECO:0000313" key="1">
    <source>
        <dbReference type="EMBL" id="MBC3910760.1"/>
    </source>
</evidence>
<reference evidence="1 2" key="1">
    <citation type="submission" date="2020-08" db="EMBL/GenBank/DDBJ databases">
        <title>Novel species isolated from subtropical streams in China.</title>
        <authorList>
            <person name="Lu H."/>
        </authorList>
    </citation>
    <scope>NUCLEOTIDE SEQUENCE [LARGE SCALE GENOMIC DNA]</scope>
    <source>
        <strain evidence="1 2">NL8W</strain>
    </source>
</reference>
<name>A0ABR6ZGA2_9BURK</name>
<dbReference type="RefSeq" id="WP_186956334.1">
    <property type="nucleotide sequence ID" value="NZ_JACOFX010000019.1"/>
</dbReference>
<organism evidence="1 2">
    <name type="scientific">Undibacterium umbellatum</name>
    <dbReference type="NCBI Taxonomy" id="2762300"/>
    <lineage>
        <taxon>Bacteria</taxon>
        <taxon>Pseudomonadati</taxon>
        <taxon>Pseudomonadota</taxon>
        <taxon>Betaproteobacteria</taxon>
        <taxon>Burkholderiales</taxon>
        <taxon>Oxalobacteraceae</taxon>
        <taxon>Undibacterium</taxon>
    </lineage>
</organism>
<keyword evidence="2" id="KW-1185">Reference proteome</keyword>
<protein>
    <submittedName>
        <fullName evidence="1">Uncharacterized protein</fullName>
    </submittedName>
</protein>
<dbReference type="EMBL" id="JACOFX010000019">
    <property type="protein sequence ID" value="MBC3910760.1"/>
    <property type="molecule type" value="Genomic_DNA"/>
</dbReference>
<evidence type="ECO:0000313" key="2">
    <source>
        <dbReference type="Proteomes" id="UP000646911"/>
    </source>
</evidence>
<dbReference type="Proteomes" id="UP000646911">
    <property type="component" value="Unassembled WGS sequence"/>
</dbReference>
<proteinExistence type="predicted"/>
<sequence>MELENACFYLIKDRGSEKIVFTLSDGVKDRLRFIEHMSAGLEESFDTAKSTVIRRIGNATEVWEDEFAAKVLGLLVHDGLELDTLESLQLVQKIRQQSLPLNDLSSIRGMVHQLHEERKEVEASRSNLWHAIAHRSAI</sequence>
<accession>A0ABR6ZGA2</accession>
<gene>
    <name evidence="1" type="ORF">H8L47_24630</name>
</gene>